<name>A0A5N6K8M5_MONLA</name>
<accession>A0A5N6K8M5</accession>
<feature type="compositionally biased region" description="Polar residues" evidence="1">
    <location>
        <begin position="328"/>
        <end position="337"/>
    </location>
</feature>
<gene>
    <name evidence="3" type="ORF">EYC80_001223</name>
</gene>
<reference evidence="3 4" key="1">
    <citation type="submission" date="2019-06" db="EMBL/GenBank/DDBJ databases">
        <title>Genome Sequence of the Brown Rot Fungal Pathogen Monilinia laxa.</title>
        <authorList>
            <person name="De Miccolis Angelini R.M."/>
            <person name="Landi L."/>
            <person name="Abate D."/>
            <person name="Pollastro S."/>
            <person name="Romanazzi G."/>
            <person name="Faretra F."/>
        </authorList>
    </citation>
    <scope>NUCLEOTIDE SEQUENCE [LARGE SCALE GENOMIC DNA]</scope>
    <source>
        <strain evidence="3 4">Mlax316</strain>
    </source>
</reference>
<comment type="caution">
    <text evidence="3">The sequence shown here is derived from an EMBL/GenBank/DDBJ whole genome shotgun (WGS) entry which is preliminary data.</text>
</comment>
<dbReference type="EMBL" id="VIGI01000006">
    <property type="protein sequence ID" value="KAB8299110.1"/>
    <property type="molecule type" value="Genomic_DNA"/>
</dbReference>
<dbReference type="OrthoDB" id="5419666at2759"/>
<keyword evidence="2" id="KW-0812">Transmembrane</keyword>
<feature type="compositionally biased region" description="Low complexity" evidence="1">
    <location>
        <begin position="348"/>
        <end position="360"/>
    </location>
</feature>
<keyword evidence="2" id="KW-0472">Membrane</keyword>
<keyword evidence="2" id="KW-1133">Transmembrane helix</keyword>
<proteinExistence type="predicted"/>
<protein>
    <submittedName>
        <fullName evidence="3">Uncharacterized protein</fullName>
    </submittedName>
</protein>
<feature type="transmembrane region" description="Helical" evidence="2">
    <location>
        <begin position="63"/>
        <end position="80"/>
    </location>
</feature>
<keyword evidence="4" id="KW-1185">Reference proteome</keyword>
<evidence type="ECO:0000256" key="2">
    <source>
        <dbReference type="SAM" id="Phobius"/>
    </source>
</evidence>
<organism evidence="3 4">
    <name type="scientific">Monilinia laxa</name>
    <name type="common">Brown rot fungus</name>
    <name type="synonym">Sclerotinia laxa</name>
    <dbReference type="NCBI Taxonomy" id="61186"/>
    <lineage>
        <taxon>Eukaryota</taxon>
        <taxon>Fungi</taxon>
        <taxon>Dikarya</taxon>
        <taxon>Ascomycota</taxon>
        <taxon>Pezizomycotina</taxon>
        <taxon>Leotiomycetes</taxon>
        <taxon>Helotiales</taxon>
        <taxon>Sclerotiniaceae</taxon>
        <taxon>Monilinia</taxon>
    </lineage>
</organism>
<evidence type="ECO:0000313" key="3">
    <source>
        <dbReference type="EMBL" id="KAB8299110.1"/>
    </source>
</evidence>
<feature type="transmembrane region" description="Helical" evidence="2">
    <location>
        <begin position="20"/>
        <end position="42"/>
    </location>
</feature>
<dbReference type="AlphaFoldDB" id="A0A5N6K8M5"/>
<dbReference type="Proteomes" id="UP000326757">
    <property type="component" value="Unassembled WGS sequence"/>
</dbReference>
<feature type="region of interest" description="Disordered" evidence="1">
    <location>
        <begin position="326"/>
        <end position="407"/>
    </location>
</feature>
<sequence length="518" mass="58115">MLEWLVYLPLVKTSQKKGRFTLASAHLPFIFFLPFFFLHLRFIYPILLVTQSSTISRKKSPKLGYIHSFKVCLIAGYRLFDTFIINKQEDSTYPIPPFLVTSNILHDQQYRKSLITLILERARRQLSTRNSLFRYYYTASQRIINQYIYSLQYIETKSQLKESLFPYRPASISSFASQSLIPSELIGHFDKRRKKEIVVRHTLSKASILPELQIAFLLPVGRTNPESLTRAKIIPPPSHLQEVVILIRRTDSISANMSLARAFTTRRAKKQLEISAPAPTAQRPTTPRFAYGTINRAQISGPTELLSTTNMLSYNAPDLYPKDASKRIASSSTASTHSGEESDASRMTSSTSLTSADTLSIESRSPITPAGDNLSGFNFGKQSIDITSGDEAPGIPKRAPSHTKKNHEILSRKNSVARMSSPKSTSTVRSSMHMFSANVEEVAAADPHPFGNELAQVTEIAEEYGITKESLAVVDEEEQELLSRGLFKFRAEDYMSEIQGLFTTAFGDVKPTIGPVWI</sequence>
<evidence type="ECO:0000313" key="4">
    <source>
        <dbReference type="Proteomes" id="UP000326757"/>
    </source>
</evidence>
<evidence type="ECO:0000256" key="1">
    <source>
        <dbReference type="SAM" id="MobiDB-lite"/>
    </source>
</evidence>